<evidence type="ECO:0000256" key="5">
    <source>
        <dbReference type="ARBA" id="ARBA00022917"/>
    </source>
</evidence>
<dbReference type="InterPro" id="IPR009080">
    <property type="entry name" value="tRNAsynth_Ia_anticodon-bd"/>
</dbReference>
<dbReference type="SUPFAM" id="SSF50677">
    <property type="entry name" value="ValRS/IleRS/LeuRS editing domain"/>
    <property type="match status" value="1"/>
</dbReference>
<dbReference type="Pfam" id="PF08264">
    <property type="entry name" value="Anticodon_1"/>
    <property type="match status" value="1"/>
</dbReference>
<keyword evidence="6" id="KW-0030">Aminoacyl-tRNA synthetase</keyword>
<evidence type="ECO:0000256" key="8">
    <source>
        <dbReference type="ARBA" id="ARBA00048359"/>
    </source>
</evidence>
<keyword evidence="4" id="KW-0067">ATP-binding</keyword>
<dbReference type="InterPro" id="IPR033709">
    <property type="entry name" value="Anticodon_Ile_ABEc"/>
</dbReference>
<dbReference type="NCBIfam" id="TIGR00392">
    <property type="entry name" value="ileS"/>
    <property type="match status" value="1"/>
</dbReference>
<dbReference type="SUPFAM" id="SSF52374">
    <property type="entry name" value="Nucleotidylyl transferase"/>
    <property type="match status" value="1"/>
</dbReference>
<dbReference type="Pfam" id="PF19302">
    <property type="entry name" value="DUF5915"/>
    <property type="match status" value="1"/>
</dbReference>
<dbReference type="SUPFAM" id="SSF47323">
    <property type="entry name" value="Anticodon-binding domain of a subclass of class I aminoacyl-tRNA synthetases"/>
    <property type="match status" value="1"/>
</dbReference>
<dbReference type="CDD" id="cd07961">
    <property type="entry name" value="Anticodon_Ia_Ile_ABEc"/>
    <property type="match status" value="1"/>
</dbReference>
<evidence type="ECO:0000256" key="6">
    <source>
        <dbReference type="ARBA" id="ARBA00023146"/>
    </source>
</evidence>
<keyword evidence="3" id="KW-0547">Nucleotide-binding</keyword>
<name>A0A2M7BFN5_9BACT</name>
<proteinExistence type="predicted"/>
<dbReference type="EMBL" id="PEVC01000007">
    <property type="protein sequence ID" value="PIV01894.1"/>
    <property type="molecule type" value="Genomic_DNA"/>
</dbReference>
<dbReference type="GO" id="GO:0002161">
    <property type="term" value="F:aminoacyl-tRNA deacylase activity"/>
    <property type="evidence" value="ECO:0007669"/>
    <property type="project" value="InterPro"/>
</dbReference>
<keyword evidence="5" id="KW-0648">Protein biosynthesis</keyword>
<comment type="function">
    <text evidence="7">Catalyzes the attachment of isoleucine to tRNA(Ile). As IleRS can inadvertently accommodate and process structurally similar amino acids such as valine, to avoid such errors it has two additional distinct tRNA(Ile)-dependent editing activities. One activity is designated as 'pretransfer' editing and involves the hydrolysis of activated Val-AMP. The other activity is designated 'posttransfer' editing and involves deacylation of mischarged Val-tRNA(Ile).</text>
</comment>
<dbReference type="AlphaFoldDB" id="A0A2M7BFN5"/>
<organism evidence="12 13">
    <name type="scientific">Candidatus Shapirobacteria bacterium CG03_land_8_20_14_0_80_39_12</name>
    <dbReference type="NCBI Taxonomy" id="1974879"/>
    <lineage>
        <taxon>Bacteria</taxon>
        <taxon>Candidatus Shapironibacteriota</taxon>
    </lineage>
</organism>
<dbReference type="PANTHER" id="PTHR42780">
    <property type="entry name" value="SOLEUCYL-TRNA SYNTHETASE"/>
    <property type="match status" value="1"/>
</dbReference>
<protein>
    <recommendedName>
        <fullName evidence="1 9">Isoleucine--tRNA ligase</fullName>
        <ecNumber evidence="1 9">6.1.1.5</ecNumber>
    </recommendedName>
</protein>
<feature type="domain" description="Methionyl/Valyl/Leucyl/Isoleucyl-tRNA synthetase anticodon-binding" evidence="11">
    <location>
        <begin position="703"/>
        <end position="855"/>
    </location>
</feature>
<keyword evidence="2 12" id="KW-0436">Ligase</keyword>
<evidence type="ECO:0000313" key="12">
    <source>
        <dbReference type="EMBL" id="PIV01894.1"/>
    </source>
</evidence>
<comment type="catalytic activity">
    <reaction evidence="8">
        <text>tRNA(Ile) + L-isoleucine + ATP = L-isoleucyl-tRNA(Ile) + AMP + diphosphate</text>
        <dbReference type="Rhea" id="RHEA:11060"/>
        <dbReference type="Rhea" id="RHEA-COMP:9666"/>
        <dbReference type="Rhea" id="RHEA-COMP:9695"/>
        <dbReference type="ChEBI" id="CHEBI:30616"/>
        <dbReference type="ChEBI" id="CHEBI:33019"/>
        <dbReference type="ChEBI" id="CHEBI:58045"/>
        <dbReference type="ChEBI" id="CHEBI:78442"/>
        <dbReference type="ChEBI" id="CHEBI:78528"/>
        <dbReference type="ChEBI" id="CHEBI:456215"/>
        <dbReference type="EC" id="6.1.1.5"/>
    </reaction>
</comment>
<evidence type="ECO:0000313" key="13">
    <source>
        <dbReference type="Proteomes" id="UP000229631"/>
    </source>
</evidence>
<sequence>MKPVDPKVNFVELEKKWLSWWKENKIVEKYLKKNQNSSKKFSFLDGPITANNPMGVHHAWGRTYKDLWQRFKNMQGFKQRFQNGFDNQGLWVEVVVEKELGFKNKKDIEKYGLEKFVTKCKEATKHWAEIQTEQSKRMGYFMDWENSYFTMSDDNNYSIWSFLKKCFEKGLLYKGRDSVPWCPRCGTAISQHEILQEEYQELTHDSIYFSLPIVDRENERFLVWTTTPWTLPANVALAVNSEFEYWLVAGKGGKNYWLVKEMAETIFGKQAKPIKKVKGRDLLGLKYIGPFDNLPASKEAEKENPKTFHSIVAGEELVVATEGTGIVHLATGCGQEDFALGKAVGLPVIAAIDEAANYLKGFGDLSGRNAKNDPKIILDHPLLKSYIFSVKPFFHRYPTCWRCKTELVWRVVDEWYIKMDPLREPMKKAVKEAAWLPSWGQDREIDWLDHMSDWLISKKRYWGLALPIWECSKCGNFEVIGSKEELKEKAVLGWQEFEGNSPHRPWIDSVKIKCPKCGEITSRIKDVGNPWLDAGIVPFSTLIDPETKKVSYFDNKKYWCSWFPADFVTESFPGQFRNWFYSILAMSTVLENKSPFKTLFGYATVVDEDGEEMHKSKGNAIWFDDAAEKIGVDVMRWMYMTQNPEINLRFGYHLADETRRKFHLLLWNTYNYFVTYALLDNFKFQIPACRQARSNFKLNNVLDKWIISRLNNLIKRVTASLEDFDAYNASLAIESFVNEFSTWYIRRSRERVGEDRQCFYGTCQEVFETLSKLLAPFTPFLAEEIFKNLTEAARLDFVERSKARQESVHLQDWPKYEEKLIDNNLEEKMVLLREIVEKGHSQRKEAGIKLRQPLAKFEIRNSKFEINDDLLKLIKDELNVKEVEVKIGDGEIRVELDINITPELKEEGEAREIIRKIQEARKEANCGLSDRVDVGLPSWPEKFTEEIKKKTLIKNLYKCSKLEIKRH</sequence>
<dbReference type="InterPro" id="IPR013155">
    <property type="entry name" value="M/V/L/I-tRNA-synth_anticd-bd"/>
</dbReference>
<dbReference type="Pfam" id="PF00133">
    <property type="entry name" value="tRNA-synt_1"/>
    <property type="match status" value="1"/>
</dbReference>
<dbReference type="GO" id="GO:0000049">
    <property type="term" value="F:tRNA binding"/>
    <property type="evidence" value="ECO:0007669"/>
    <property type="project" value="InterPro"/>
</dbReference>
<dbReference type="GO" id="GO:0006428">
    <property type="term" value="P:isoleucyl-tRNA aminoacylation"/>
    <property type="evidence" value="ECO:0007669"/>
    <property type="project" value="UniProtKB-UniRule"/>
</dbReference>
<dbReference type="InterPro" id="IPR023586">
    <property type="entry name" value="Ile-tRNA-ligase_type2"/>
</dbReference>
<gene>
    <name evidence="12" type="ORF">COS54_00280</name>
</gene>
<dbReference type="GO" id="GO:0005524">
    <property type="term" value="F:ATP binding"/>
    <property type="evidence" value="ECO:0007669"/>
    <property type="project" value="UniProtKB-KW"/>
</dbReference>
<feature type="domain" description="Aminoacyl-tRNA synthetase class Ia" evidence="10">
    <location>
        <begin position="16"/>
        <end position="640"/>
    </location>
</feature>
<dbReference type="PANTHER" id="PTHR42780:SF1">
    <property type="entry name" value="ISOLEUCINE--TRNA LIGASE, CYTOPLASMIC"/>
    <property type="match status" value="1"/>
</dbReference>
<reference evidence="13" key="1">
    <citation type="submission" date="2017-09" db="EMBL/GenBank/DDBJ databases">
        <title>Depth-based differentiation of microbial function through sediment-hosted aquifers and enrichment of novel symbionts in the deep terrestrial subsurface.</title>
        <authorList>
            <person name="Probst A.J."/>
            <person name="Ladd B."/>
            <person name="Jarett J.K."/>
            <person name="Geller-Mcgrath D.E."/>
            <person name="Sieber C.M.K."/>
            <person name="Emerson J.B."/>
            <person name="Anantharaman K."/>
            <person name="Thomas B.C."/>
            <person name="Malmstrom R."/>
            <person name="Stieglmeier M."/>
            <person name="Klingl A."/>
            <person name="Woyke T."/>
            <person name="Ryan C.M."/>
            <person name="Banfield J.F."/>
        </authorList>
    </citation>
    <scope>NUCLEOTIDE SEQUENCE [LARGE SCALE GENOMIC DNA]</scope>
</reference>
<evidence type="ECO:0000256" key="3">
    <source>
        <dbReference type="ARBA" id="ARBA00022741"/>
    </source>
</evidence>
<dbReference type="GO" id="GO:0005737">
    <property type="term" value="C:cytoplasm"/>
    <property type="evidence" value="ECO:0007669"/>
    <property type="project" value="UniProtKB-UniRule"/>
</dbReference>
<dbReference type="InterPro" id="IPR009008">
    <property type="entry name" value="Val/Leu/Ile-tRNA-synth_edit"/>
</dbReference>
<dbReference type="EC" id="6.1.1.5" evidence="1 9"/>
<dbReference type="GO" id="GO:0004822">
    <property type="term" value="F:isoleucine-tRNA ligase activity"/>
    <property type="evidence" value="ECO:0007669"/>
    <property type="project" value="UniProtKB-UniRule"/>
</dbReference>
<dbReference type="Proteomes" id="UP000229631">
    <property type="component" value="Unassembled WGS sequence"/>
</dbReference>
<dbReference type="PRINTS" id="PR00984">
    <property type="entry name" value="TRNASYNTHILE"/>
</dbReference>
<accession>A0A2M7BFN5</accession>
<evidence type="ECO:0000256" key="2">
    <source>
        <dbReference type="ARBA" id="ARBA00022598"/>
    </source>
</evidence>
<dbReference type="Gene3D" id="3.40.50.620">
    <property type="entry name" value="HUPs"/>
    <property type="match status" value="2"/>
</dbReference>
<evidence type="ECO:0000256" key="4">
    <source>
        <dbReference type="ARBA" id="ARBA00022840"/>
    </source>
</evidence>
<evidence type="ECO:0000256" key="9">
    <source>
        <dbReference type="NCBIfam" id="TIGR00392"/>
    </source>
</evidence>
<dbReference type="InterPro" id="IPR002301">
    <property type="entry name" value="Ile-tRNA-ligase"/>
</dbReference>
<evidence type="ECO:0000259" key="10">
    <source>
        <dbReference type="Pfam" id="PF00133"/>
    </source>
</evidence>
<dbReference type="Gene3D" id="3.90.740.10">
    <property type="entry name" value="Valyl/Leucyl/Isoleucyl-tRNA synthetase, editing domain"/>
    <property type="match status" value="1"/>
</dbReference>
<dbReference type="InterPro" id="IPR002300">
    <property type="entry name" value="aa-tRNA-synth_Ia"/>
</dbReference>
<comment type="caution">
    <text evidence="12">The sequence shown here is derived from an EMBL/GenBank/DDBJ whole genome shotgun (WGS) entry which is preliminary data.</text>
</comment>
<evidence type="ECO:0000256" key="7">
    <source>
        <dbReference type="ARBA" id="ARBA00025217"/>
    </source>
</evidence>
<dbReference type="InterPro" id="IPR014729">
    <property type="entry name" value="Rossmann-like_a/b/a_fold"/>
</dbReference>
<evidence type="ECO:0000256" key="1">
    <source>
        <dbReference type="ARBA" id="ARBA00013165"/>
    </source>
</evidence>
<evidence type="ECO:0000259" key="11">
    <source>
        <dbReference type="Pfam" id="PF08264"/>
    </source>
</evidence>
<dbReference type="Gene3D" id="1.10.730.10">
    <property type="entry name" value="Isoleucyl-tRNA Synthetase, Domain 1"/>
    <property type="match status" value="1"/>
</dbReference>